<evidence type="ECO:0000256" key="1">
    <source>
        <dbReference type="ARBA" id="ARBA00004141"/>
    </source>
</evidence>
<protein>
    <submittedName>
        <fullName evidence="6">Site-specific recombinase</fullName>
    </submittedName>
</protein>
<accession>A0ABV7RDJ1</accession>
<dbReference type="RefSeq" id="WP_386090760.1">
    <property type="nucleotide sequence ID" value="NZ_JBHRXN010000022.1"/>
</dbReference>
<feature type="transmembrane region" description="Helical" evidence="5">
    <location>
        <begin position="371"/>
        <end position="392"/>
    </location>
</feature>
<proteinExistence type="predicted"/>
<feature type="transmembrane region" description="Helical" evidence="5">
    <location>
        <begin position="341"/>
        <end position="359"/>
    </location>
</feature>
<gene>
    <name evidence="6" type="ORF">ACFOLG_08565</name>
</gene>
<evidence type="ECO:0000313" key="7">
    <source>
        <dbReference type="Proteomes" id="UP001595741"/>
    </source>
</evidence>
<evidence type="ECO:0000313" key="6">
    <source>
        <dbReference type="EMBL" id="MFC3532235.1"/>
    </source>
</evidence>
<organism evidence="6 7">
    <name type="scientific">Vogesella facilis</name>
    <dbReference type="NCBI Taxonomy" id="1655232"/>
    <lineage>
        <taxon>Bacteria</taxon>
        <taxon>Pseudomonadati</taxon>
        <taxon>Pseudomonadota</taxon>
        <taxon>Betaproteobacteria</taxon>
        <taxon>Neisseriales</taxon>
        <taxon>Chromobacteriaceae</taxon>
        <taxon>Vogesella</taxon>
    </lineage>
</organism>
<evidence type="ECO:0000256" key="4">
    <source>
        <dbReference type="ARBA" id="ARBA00023136"/>
    </source>
</evidence>
<evidence type="ECO:0000256" key="3">
    <source>
        <dbReference type="ARBA" id="ARBA00022989"/>
    </source>
</evidence>
<dbReference type="EMBL" id="JBHRXN010000022">
    <property type="protein sequence ID" value="MFC3532235.1"/>
    <property type="molecule type" value="Genomic_DNA"/>
</dbReference>
<comment type="subcellular location">
    <subcellularLocation>
        <location evidence="1">Membrane</location>
        <topology evidence="1">Multi-pass membrane protein</topology>
    </subcellularLocation>
</comment>
<feature type="transmembrane region" description="Helical" evidence="5">
    <location>
        <begin position="480"/>
        <end position="501"/>
    </location>
</feature>
<keyword evidence="3 5" id="KW-1133">Transmembrane helix</keyword>
<keyword evidence="7" id="KW-1185">Reference proteome</keyword>
<feature type="transmembrane region" description="Helical" evidence="5">
    <location>
        <begin position="595"/>
        <end position="622"/>
    </location>
</feature>
<feature type="transmembrane region" description="Helical" evidence="5">
    <location>
        <begin position="431"/>
        <end position="452"/>
    </location>
</feature>
<evidence type="ECO:0000256" key="5">
    <source>
        <dbReference type="SAM" id="Phobius"/>
    </source>
</evidence>
<feature type="transmembrane region" description="Helical" evidence="5">
    <location>
        <begin position="547"/>
        <end position="567"/>
    </location>
</feature>
<evidence type="ECO:0000256" key="2">
    <source>
        <dbReference type="ARBA" id="ARBA00022692"/>
    </source>
</evidence>
<dbReference type="PIRSF" id="PIRSF015380">
    <property type="entry name" value="Site-sp_rcmb"/>
    <property type="match status" value="1"/>
</dbReference>
<comment type="caution">
    <text evidence="6">The sequence shown here is derived from an EMBL/GenBank/DDBJ whole genome shotgun (WGS) entry which is preliminary data.</text>
</comment>
<keyword evidence="4 5" id="KW-0472">Membrane</keyword>
<reference evidence="7" key="1">
    <citation type="journal article" date="2019" name="Int. J. Syst. Evol. Microbiol.">
        <title>The Global Catalogue of Microorganisms (GCM) 10K type strain sequencing project: providing services to taxonomists for standard genome sequencing and annotation.</title>
        <authorList>
            <consortium name="The Broad Institute Genomics Platform"/>
            <consortium name="The Broad Institute Genome Sequencing Center for Infectious Disease"/>
            <person name="Wu L."/>
            <person name="Ma J."/>
        </authorList>
    </citation>
    <scope>NUCLEOTIDE SEQUENCE [LARGE SCALE GENOMIC DNA]</scope>
    <source>
        <strain evidence="7">KCTC 42742</strain>
    </source>
</reference>
<dbReference type="Proteomes" id="UP001595741">
    <property type="component" value="Unassembled WGS sequence"/>
</dbReference>
<dbReference type="Gene3D" id="1.20.1080.10">
    <property type="entry name" value="Glycerol uptake facilitator protein"/>
    <property type="match status" value="1"/>
</dbReference>
<dbReference type="Pfam" id="PF10136">
    <property type="entry name" value="SpecificRecomb"/>
    <property type="match status" value="1"/>
</dbReference>
<name>A0ABV7RDJ1_9NEIS</name>
<keyword evidence="2 5" id="KW-0812">Transmembrane</keyword>
<dbReference type="InterPro" id="IPR011385">
    <property type="entry name" value="Site-sp_rcmbase"/>
</dbReference>
<sequence>MDQLLNKLATRQPDESPVAALATLLAQLRPDDADDFVQATSNLRALTYLLSRHDSHRAALRHALLDLMAQARQVQLYTDTGLLSNETFAQAIKRRIGERLLPPARSSAHLADQFGVIFSGKDDYRWVGAVAAEVWQELWQALAWHEETLAAANPTRLQLLEAVQVLTARITAIGLEPELVRVYPDIERFESPFLHLSAEALHFVESARQAMSEPTLQPEDNKQMLVLLEQCEQLLGRLRKVAAERGVSVSLTYHLQRLAQHIERLRTVLRLLDQDISPAQDGALFHLLAELVRAENRKYSVRDVFTSNTELLARQVTEHAGRHGEHYIAENRKEWKDMARAAMGAGMIVGFMALFKLLLAKLHLPLLWEALAFGLNYALGFMLVHVLHFTIATKQPAMTAARIAAVIHQANGKPQLKELAELVAKVLRTQLVAILGNVLVAIPVAWLIAAGWKAVTGSPVIDIAKASHLLQDQNPIGSLALLHAAIAGVYLFLAGLIAGYYDNKAIYRQIPQRLAALPWLNRLLGERRTRRLAHYVEHNLGGLAGNFYFGMFLGITGTVGFLLGLPLDIRHITFSSAYLSYAAVSYDYQLPLSMALWALGGVVLIGMTNLLVSFTLALWVALRARKLKGTDALPLLPAVLQLALRRPKDFLIPPADKSGH</sequence>
<dbReference type="InterPro" id="IPR023271">
    <property type="entry name" value="Aquaporin-like"/>
</dbReference>